<dbReference type="Proteomes" id="UP000092659">
    <property type="component" value="Chromosome"/>
</dbReference>
<dbReference type="PANTHER" id="PTHR44103">
    <property type="entry name" value="PROPROTEIN CONVERTASE P"/>
    <property type="match status" value="1"/>
</dbReference>
<evidence type="ECO:0008006" key="5">
    <source>
        <dbReference type="Google" id="ProtNLM"/>
    </source>
</evidence>
<feature type="signal peptide" evidence="2">
    <location>
        <begin position="1"/>
        <end position="40"/>
    </location>
</feature>
<dbReference type="STRING" id="68214.AVL59_45915"/>
<keyword evidence="1 2" id="KW-0732">Signal</keyword>
<proteinExistence type="predicted"/>
<evidence type="ECO:0000313" key="4">
    <source>
        <dbReference type="Proteomes" id="UP000092659"/>
    </source>
</evidence>
<gene>
    <name evidence="3" type="ORF">AVL59_45915</name>
</gene>
<dbReference type="InterPro" id="IPR013517">
    <property type="entry name" value="FG-GAP"/>
</dbReference>
<dbReference type="Pfam" id="PF13517">
    <property type="entry name" value="FG-GAP_3"/>
    <property type="match status" value="1"/>
</dbReference>
<name>A0A1B1BB02_9ACTN</name>
<dbReference type="SUPFAM" id="SSF69318">
    <property type="entry name" value="Integrin alpha N-terminal domain"/>
    <property type="match status" value="1"/>
</dbReference>
<organism evidence="3 4">
    <name type="scientific">Streptomyces griseochromogenes</name>
    <dbReference type="NCBI Taxonomy" id="68214"/>
    <lineage>
        <taxon>Bacteria</taxon>
        <taxon>Bacillati</taxon>
        <taxon>Actinomycetota</taxon>
        <taxon>Actinomycetes</taxon>
        <taxon>Kitasatosporales</taxon>
        <taxon>Streptomycetaceae</taxon>
        <taxon>Streptomyces</taxon>
    </lineage>
</organism>
<dbReference type="PANTHER" id="PTHR44103:SF1">
    <property type="entry name" value="PROPROTEIN CONVERTASE P"/>
    <property type="match status" value="1"/>
</dbReference>
<dbReference type="KEGG" id="sgs:AVL59_45915"/>
<dbReference type="InterPro" id="IPR028994">
    <property type="entry name" value="Integrin_alpha_N"/>
</dbReference>
<sequence length="715" mass="75533">MSRRVRARFSTVRHGRIVTALASLAALGAGSLTTAGPAAADTTPTPVQVDDVRGLDYSGGFLTTVERTASGDQWVIGRRISPDGSTVLEKTYRGFAAPFGDGTHLQQVQCDAGACVPLRSTGDQHVGYFKVDTAGKEKAQIWLSKDSYHSADEPAVTGGRFVDATGRYFVYDAASTGRQYVDAVNPFRYEPVRKIRSITAASVWGSVLWTPGSGNGTVTGYDLETKKTVQTLSTGAPCTVRELQVVGRWIYWNCGPAGAAGVYDRTAKKAVKVPSGPALVGDGYLVRHDRGAGKLMLTDFHTGTAAAARTVADLPAGHTADQRRLTWSVDKFGGDIAYIGADEAIRIVPSGVPTQPLAKIESDLDLTYLDAKGRNGASTTWDSTWQLNKPADWTFTVKDEQGRTERTVRGSGTAVEVSWDGKTDAGAYAFNGRKSWTLTAKAVEGTGSYTTSGTLALTGGRQGFHDQDGYTYGELATLDSSGALTLHHTEGKGTFDFKRTGSGWPAGTAAVPFGDMGSDRCAEMLIRMPNGELRRYNGKCDGSYTPSSGHTSLGTGWKAYDVLTAPGDLTGDGRTDLLGRKASTGDVYLFAGDGSGKLKAGVKIRTLNGYAKIVGAGDITGDGIGDVLALDRSGTLWRYDGTGTGALKDRVKVFADWGRSYNAIVGVGDITGDGRNDLVSRDTAGNLYRNAGTGTGSFSGRVKIGSGWGAYKGLF</sequence>
<dbReference type="SUPFAM" id="SSF63825">
    <property type="entry name" value="YWTD domain"/>
    <property type="match status" value="1"/>
</dbReference>
<evidence type="ECO:0000313" key="3">
    <source>
        <dbReference type="EMBL" id="ANP55977.1"/>
    </source>
</evidence>
<dbReference type="Gene3D" id="2.130.10.130">
    <property type="entry name" value="Integrin alpha, N-terminal"/>
    <property type="match status" value="1"/>
</dbReference>
<evidence type="ECO:0000256" key="2">
    <source>
        <dbReference type="SAM" id="SignalP"/>
    </source>
</evidence>
<evidence type="ECO:0000256" key="1">
    <source>
        <dbReference type="ARBA" id="ARBA00022729"/>
    </source>
</evidence>
<dbReference type="EMBL" id="CP016279">
    <property type="protein sequence ID" value="ANP55977.1"/>
    <property type="molecule type" value="Genomic_DNA"/>
</dbReference>
<accession>A0A1B1BB02</accession>
<dbReference type="AlphaFoldDB" id="A0A1B1BB02"/>
<reference evidence="3 4" key="1">
    <citation type="submission" date="2016-06" db="EMBL/GenBank/DDBJ databases">
        <title>Complete genome sequence of Streptomyces griseochromogenes ATCC 14511, the Blasticidin S producer.</title>
        <authorList>
            <person name="Wu L."/>
        </authorList>
    </citation>
    <scope>NUCLEOTIDE SEQUENCE [LARGE SCALE GENOMIC DNA]</scope>
    <source>
        <strain evidence="3 4">ATCC 14511</strain>
    </source>
</reference>
<feature type="chain" id="PRO_5008519714" description="FlgD Ig-like domain-containing protein" evidence="2">
    <location>
        <begin position="41"/>
        <end position="715"/>
    </location>
</feature>
<protein>
    <recommendedName>
        <fullName evidence="5">FlgD Ig-like domain-containing protein</fullName>
    </recommendedName>
</protein>